<dbReference type="InterPro" id="IPR001845">
    <property type="entry name" value="HTH_ArsR_DNA-bd_dom"/>
</dbReference>
<evidence type="ECO:0000259" key="1">
    <source>
        <dbReference type="PROSITE" id="PS50987"/>
    </source>
</evidence>
<comment type="caution">
    <text evidence="2">The sequence shown here is derived from an EMBL/GenBank/DDBJ whole genome shotgun (WGS) entry which is preliminary data.</text>
</comment>
<organism evidence="2 3">
    <name type="scientific">Yinghuangia soli</name>
    <dbReference type="NCBI Taxonomy" id="2908204"/>
    <lineage>
        <taxon>Bacteria</taxon>
        <taxon>Bacillati</taxon>
        <taxon>Actinomycetota</taxon>
        <taxon>Actinomycetes</taxon>
        <taxon>Kitasatosporales</taxon>
        <taxon>Streptomycetaceae</taxon>
        <taxon>Yinghuangia</taxon>
    </lineage>
</organism>
<reference evidence="2" key="1">
    <citation type="submission" date="2022-01" db="EMBL/GenBank/DDBJ databases">
        <title>Genome-Based Taxonomic Classification of the Phylum Actinobacteria.</title>
        <authorList>
            <person name="Gao Y."/>
        </authorList>
    </citation>
    <scope>NUCLEOTIDE SEQUENCE</scope>
    <source>
        <strain evidence="2">KLBMP 8922</strain>
    </source>
</reference>
<dbReference type="SUPFAM" id="SSF46785">
    <property type="entry name" value="Winged helix' DNA-binding domain"/>
    <property type="match status" value="1"/>
</dbReference>
<accession>A0AA41Q7J3</accession>
<dbReference type="EMBL" id="JAKFHA010000033">
    <property type="protein sequence ID" value="MCF2532370.1"/>
    <property type="molecule type" value="Genomic_DNA"/>
</dbReference>
<dbReference type="AlphaFoldDB" id="A0AA41Q7J3"/>
<keyword evidence="3" id="KW-1185">Reference proteome</keyword>
<evidence type="ECO:0000313" key="3">
    <source>
        <dbReference type="Proteomes" id="UP001165378"/>
    </source>
</evidence>
<dbReference type="GO" id="GO:0003700">
    <property type="term" value="F:DNA-binding transcription factor activity"/>
    <property type="evidence" value="ECO:0007669"/>
    <property type="project" value="InterPro"/>
</dbReference>
<dbReference type="InterPro" id="IPR036390">
    <property type="entry name" value="WH_DNA-bd_sf"/>
</dbReference>
<dbReference type="Proteomes" id="UP001165378">
    <property type="component" value="Unassembled WGS sequence"/>
</dbReference>
<protein>
    <submittedName>
        <fullName evidence="2">Helix-turn-helix domain-containing protein</fullName>
    </submittedName>
</protein>
<dbReference type="Gene3D" id="1.10.10.10">
    <property type="entry name" value="Winged helix-like DNA-binding domain superfamily/Winged helix DNA-binding domain"/>
    <property type="match status" value="1"/>
</dbReference>
<sequence>MALFHPTPEQFAIENVLTALGNPTRLAVVRDLSDDGEHPCGSLVRGVAKSTMTHHWRVLREAGVIRQDPSGREVMLTLRRKELDARFPGLLDAVLLAAAEAADACAEAQAAAAAETAAVLPVAAPA</sequence>
<dbReference type="RefSeq" id="WP_235057149.1">
    <property type="nucleotide sequence ID" value="NZ_JAKFHA010000033.1"/>
</dbReference>
<dbReference type="PROSITE" id="PS50987">
    <property type="entry name" value="HTH_ARSR_2"/>
    <property type="match status" value="1"/>
</dbReference>
<dbReference type="InterPro" id="IPR036388">
    <property type="entry name" value="WH-like_DNA-bd_sf"/>
</dbReference>
<dbReference type="InterPro" id="IPR011991">
    <property type="entry name" value="ArsR-like_HTH"/>
</dbReference>
<dbReference type="CDD" id="cd00090">
    <property type="entry name" value="HTH_ARSR"/>
    <property type="match status" value="1"/>
</dbReference>
<proteinExistence type="predicted"/>
<feature type="domain" description="HTH arsR-type" evidence="1">
    <location>
        <begin position="5"/>
        <end position="98"/>
    </location>
</feature>
<dbReference type="PRINTS" id="PR00778">
    <property type="entry name" value="HTHARSR"/>
</dbReference>
<dbReference type="Pfam" id="PF12840">
    <property type="entry name" value="HTH_20"/>
    <property type="match status" value="1"/>
</dbReference>
<evidence type="ECO:0000313" key="2">
    <source>
        <dbReference type="EMBL" id="MCF2532370.1"/>
    </source>
</evidence>
<name>A0AA41Q7J3_9ACTN</name>
<gene>
    <name evidence="2" type="ORF">LZ495_34870</name>
</gene>
<dbReference type="SMART" id="SM00418">
    <property type="entry name" value="HTH_ARSR"/>
    <property type="match status" value="1"/>
</dbReference>